<evidence type="ECO:0000256" key="1">
    <source>
        <dbReference type="SAM" id="MobiDB-lite"/>
    </source>
</evidence>
<accession>A0A1C5A3T3</accession>
<reference evidence="4" key="1">
    <citation type="submission" date="2016-06" db="EMBL/GenBank/DDBJ databases">
        <authorList>
            <person name="Varghese N."/>
            <person name="Submissions Spin"/>
        </authorList>
    </citation>
    <scope>NUCLEOTIDE SEQUENCE [LARGE SCALE GENOMIC DNA]</scope>
    <source>
        <strain evidence="4">DSM 44100</strain>
    </source>
</reference>
<proteinExistence type="predicted"/>
<evidence type="ECO:0000313" key="4">
    <source>
        <dbReference type="Proteomes" id="UP000198797"/>
    </source>
</evidence>
<feature type="domain" description="DUF6745" evidence="2">
    <location>
        <begin position="198"/>
        <end position="260"/>
    </location>
</feature>
<protein>
    <recommendedName>
        <fullName evidence="2">DUF6745 domain-containing protein</fullName>
    </recommendedName>
</protein>
<evidence type="ECO:0000259" key="2">
    <source>
        <dbReference type="Pfam" id="PF20530"/>
    </source>
</evidence>
<dbReference type="STRING" id="121616.GA0070216_11382"/>
<organism evidence="3 4">
    <name type="scientific">Micromonospora matsumotoense</name>
    <dbReference type="NCBI Taxonomy" id="121616"/>
    <lineage>
        <taxon>Bacteria</taxon>
        <taxon>Bacillati</taxon>
        <taxon>Actinomycetota</taxon>
        <taxon>Actinomycetes</taxon>
        <taxon>Micromonosporales</taxon>
        <taxon>Micromonosporaceae</taxon>
        <taxon>Micromonospora</taxon>
    </lineage>
</organism>
<keyword evidence="4" id="KW-1185">Reference proteome</keyword>
<dbReference type="InterPro" id="IPR046633">
    <property type="entry name" value="DUF6745"/>
</dbReference>
<feature type="compositionally biased region" description="Basic and acidic residues" evidence="1">
    <location>
        <begin position="1"/>
        <end position="10"/>
    </location>
</feature>
<dbReference type="OrthoDB" id="871648at2"/>
<feature type="region of interest" description="Disordered" evidence="1">
    <location>
        <begin position="124"/>
        <end position="144"/>
    </location>
</feature>
<dbReference type="EMBL" id="FMCU01000013">
    <property type="protein sequence ID" value="SCF39858.1"/>
    <property type="molecule type" value="Genomic_DNA"/>
</dbReference>
<sequence>MSAPARRDAAAKTPQAASHRDPHDLWQQATRNRQVWLDHALSTQPADRVTAERCLTALYARVSRPRPRFVWVDSPDAARPLITGWPTLDQLYEQIRDPRPRRTPPLASDLAMIVSRLRGALGAGVTHPDPELSPGRTGRTRQPWPELTPSHALDSGVPLAVVLHQGIRTALHRSLAHGFYLPVRGALAGGAAVPVCWYGQQDASWIAYYDVLHRLGLASYGPDETEHVTAWADLARSCGWWWPGEDVCVVVDRPREIRTEPVAATVHDQFRLQPRGVCYRDGWQPLLSR</sequence>
<evidence type="ECO:0000313" key="3">
    <source>
        <dbReference type="EMBL" id="SCF39858.1"/>
    </source>
</evidence>
<dbReference type="AlphaFoldDB" id="A0A1C5A3T3"/>
<gene>
    <name evidence="3" type="ORF">GA0070216_11382</name>
</gene>
<dbReference type="Pfam" id="PF20530">
    <property type="entry name" value="DUF6745"/>
    <property type="match status" value="1"/>
</dbReference>
<feature type="region of interest" description="Disordered" evidence="1">
    <location>
        <begin position="1"/>
        <end position="23"/>
    </location>
</feature>
<dbReference type="RefSeq" id="WP_091250101.1">
    <property type="nucleotide sequence ID" value="NZ_FMCU01000013.1"/>
</dbReference>
<name>A0A1C5A3T3_9ACTN</name>
<dbReference type="Proteomes" id="UP000198797">
    <property type="component" value="Unassembled WGS sequence"/>
</dbReference>